<evidence type="ECO:0000313" key="2">
    <source>
        <dbReference type="Proteomes" id="UP000234681"/>
    </source>
</evidence>
<sequence length="53" mass="5512">MGTGAGSPAAADKGASHCPVEEVLLGPWRLRPLLHPPHAAPACLAHSMESRLF</sequence>
<organism evidence="1 2">
    <name type="scientific">Rattus norvegicus</name>
    <name type="common">Rat</name>
    <dbReference type="NCBI Taxonomy" id="10116"/>
    <lineage>
        <taxon>Eukaryota</taxon>
        <taxon>Metazoa</taxon>
        <taxon>Chordata</taxon>
        <taxon>Craniata</taxon>
        <taxon>Vertebrata</taxon>
        <taxon>Euteleostomi</taxon>
        <taxon>Mammalia</taxon>
        <taxon>Eutheria</taxon>
        <taxon>Euarchontoglires</taxon>
        <taxon>Glires</taxon>
        <taxon>Rodentia</taxon>
        <taxon>Myomorpha</taxon>
        <taxon>Muroidea</taxon>
        <taxon>Muridae</taxon>
        <taxon>Murinae</taxon>
        <taxon>Rattus</taxon>
    </lineage>
</organism>
<protein>
    <submittedName>
        <fullName evidence="1">RCG57660</fullName>
    </submittedName>
</protein>
<dbReference type="AlphaFoldDB" id="A6JI41"/>
<dbReference type="EMBL" id="CH473986">
    <property type="protein sequence ID" value="EDL94516.1"/>
    <property type="molecule type" value="Genomic_DNA"/>
</dbReference>
<name>A6JI41_RAT</name>
<proteinExistence type="predicted"/>
<reference evidence="2" key="1">
    <citation type="submission" date="2005-09" db="EMBL/GenBank/DDBJ databases">
        <authorList>
            <person name="Mural R.J."/>
            <person name="Li P.W."/>
            <person name="Adams M.D."/>
            <person name="Amanatides P.G."/>
            <person name="Baden-Tillson H."/>
            <person name="Barnstead M."/>
            <person name="Chin S.H."/>
            <person name="Dew I."/>
            <person name="Evans C.A."/>
            <person name="Ferriera S."/>
            <person name="Flanigan M."/>
            <person name="Fosler C."/>
            <person name="Glodek A."/>
            <person name="Gu Z."/>
            <person name="Holt R.A."/>
            <person name="Jennings D."/>
            <person name="Kraft C.L."/>
            <person name="Lu F."/>
            <person name="Nguyen T."/>
            <person name="Nusskern D.R."/>
            <person name="Pfannkoch C.M."/>
            <person name="Sitter C."/>
            <person name="Sutton G.G."/>
            <person name="Venter J.C."/>
            <person name="Wang Z."/>
            <person name="Woodage T."/>
            <person name="Zheng X.H."/>
            <person name="Zhong F."/>
        </authorList>
    </citation>
    <scope>NUCLEOTIDE SEQUENCE [LARGE SCALE GENOMIC DNA]</scope>
    <source>
        <strain>BN</strain>
        <strain evidence="2">Sprague-Dawley</strain>
    </source>
</reference>
<dbReference type="Proteomes" id="UP000234681">
    <property type="component" value="Chromosome 1"/>
</dbReference>
<accession>A6JI41</accession>
<gene>
    <name evidence="1" type="ORF">rCG_57660</name>
</gene>
<evidence type="ECO:0000313" key="1">
    <source>
        <dbReference type="EMBL" id="EDL94516.1"/>
    </source>
</evidence>